<dbReference type="Pfam" id="PF13359">
    <property type="entry name" value="DDE_Tnp_4"/>
    <property type="match status" value="1"/>
</dbReference>
<keyword evidence="8" id="KW-0472">Membrane</keyword>
<dbReference type="InterPro" id="IPR027806">
    <property type="entry name" value="HARBI1_dom"/>
</dbReference>
<feature type="domain" description="DDE Tnp4" evidence="9">
    <location>
        <begin position="190"/>
        <end position="318"/>
    </location>
</feature>
<dbReference type="GO" id="GO:0016787">
    <property type="term" value="F:hydrolase activity"/>
    <property type="evidence" value="ECO:0007669"/>
    <property type="project" value="UniProtKB-KW"/>
</dbReference>
<keyword evidence="8" id="KW-1133">Transmembrane helix</keyword>
<evidence type="ECO:0000256" key="1">
    <source>
        <dbReference type="ARBA" id="ARBA00001968"/>
    </source>
</evidence>
<keyword evidence="8" id="KW-0812">Transmembrane</keyword>
<organism evidence="10 11">
    <name type="scientific">Sanghuangporus baumii</name>
    <name type="common">Phellinus baumii</name>
    <dbReference type="NCBI Taxonomy" id="108892"/>
    <lineage>
        <taxon>Eukaryota</taxon>
        <taxon>Fungi</taxon>
        <taxon>Dikarya</taxon>
        <taxon>Basidiomycota</taxon>
        <taxon>Agaricomycotina</taxon>
        <taxon>Agaricomycetes</taxon>
        <taxon>Hymenochaetales</taxon>
        <taxon>Hymenochaetaceae</taxon>
        <taxon>Sanghuangporus</taxon>
    </lineage>
</organism>
<dbReference type="GO" id="GO:0004518">
    <property type="term" value="F:nuclease activity"/>
    <property type="evidence" value="ECO:0007669"/>
    <property type="project" value="UniProtKB-KW"/>
</dbReference>
<evidence type="ECO:0000256" key="4">
    <source>
        <dbReference type="ARBA" id="ARBA00022722"/>
    </source>
</evidence>
<dbReference type="OrthoDB" id="3233403at2759"/>
<evidence type="ECO:0000256" key="5">
    <source>
        <dbReference type="ARBA" id="ARBA00022723"/>
    </source>
</evidence>
<evidence type="ECO:0000256" key="7">
    <source>
        <dbReference type="ARBA" id="ARBA00023242"/>
    </source>
</evidence>
<keyword evidence="7" id="KW-0539">Nucleus</keyword>
<evidence type="ECO:0000256" key="8">
    <source>
        <dbReference type="SAM" id="Phobius"/>
    </source>
</evidence>
<reference evidence="10" key="1">
    <citation type="submission" date="2016-06" db="EMBL/GenBank/DDBJ databases">
        <title>Draft Genome sequence of the fungus Inonotus baumii.</title>
        <authorList>
            <person name="Zhu H."/>
            <person name="Lin W."/>
        </authorList>
    </citation>
    <scope>NUCLEOTIDE SEQUENCE</scope>
    <source>
        <strain evidence="10">821</strain>
    </source>
</reference>
<evidence type="ECO:0000259" key="9">
    <source>
        <dbReference type="Pfam" id="PF13359"/>
    </source>
</evidence>
<keyword evidence="6" id="KW-0378">Hydrolase</keyword>
<accession>A0A9Q5N7A2</accession>
<comment type="cofactor">
    <cofactor evidence="1">
        <name>a divalent metal cation</name>
        <dbReference type="ChEBI" id="CHEBI:60240"/>
    </cofactor>
</comment>
<evidence type="ECO:0000256" key="6">
    <source>
        <dbReference type="ARBA" id="ARBA00022801"/>
    </source>
</evidence>
<comment type="caution">
    <text evidence="10">The sequence shown here is derived from an EMBL/GenBank/DDBJ whole genome shotgun (WGS) entry which is preliminary data.</text>
</comment>
<dbReference type="PANTHER" id="PTHR22930">
    <property type="match status" value="1"/>
</dbReference>
<keyword evidence="5" id="KW-0479">Metal-binding</keyword>
<keyword evidence="11" id="KW-1185">Reference proteome</keyword>
<evidence type="ECO:0000313" key="11">
    <source>
        <dbReference type="Proteomes" id="UP000757232"/>
    </source>
</evidence>
<evidence type="ECO:0000256" key="2">
    <source>
        <dbReference type="ARBA" id="ARBA00004123"/>
    </source>
</evidence>
<protein>
    <recommendedName>
        <fullName evidence="9">DDE Tnp4 domain-containing protein</fullName>
    </recommendedName>
</protein>
<proteinExistence type="inferred from homology"/>
<evidence type="ECO:0000313" key="10">
    <source>
        <dbReference type="EMBL" id="OCB86821.1"/>
    </source>
</evidence>
<dbReference type="Proteomes" id="UP000757232">
    <property type="component" value="Unassembled WGS sequence"/>
</dbReference>
<gene>
    <name evidence="10" type="ORF">A7U60_g5994</name>
</gene>
<dbReference type="EMBL" id="LNZH02000198">
    <property type="protein sequence ID" value="OCB86821.1"/>
    <property type="molecule type" value="Genomic_DNA"/>
</dbReference>
<dbReference type="GO" id="GO:0046872">
    <property type="term" value="F:metal ion binding"/>
    <property type="evidence" value="ECO:0007669"/>
    <property type="project" value="UniProtKB-KW"/>
</dbReference>
<dbReference type="AlphaFoldDB" id="A0A9Q5N7A2"/>
<comment type="subcellular location">
    <subcellularLocation>
        <location evidence="2">Nucleus</location>
    </subcellularLocation>
</comment>
<keyword evidence="4" id="KW-0540">Nuclease</keyword>
<dbReference type="GO" id="GO:0005634">
    <property type="term" value="C:nucleus"/>
    <property type="evidence" value="ECO:0007669"/>
    <property type="project" value="UniProtKB-SubCell"/>
</dbReference>
<dbReference type="InterPro" id="IPR045249">
    <property type="entry name" value="HARBI1-like"/>
</dbReference>
<feature type="transmembrane region" description="Helical" evidence="8">
    <location>
        <begin position="7"/>
        <end position="25"/>
    </location>
</feature>
<evidence type="ECO:0000256" key="3">
    <source>
        <dbReference type="ARBA" id="ARBA00006958"/>
    </source>
</evidence>
<sequence length="379" mass="43799">MPQSRQYSLITTAAFFSFLSTILLLTSETDLDDITGIIVAYEACRLLSGRQGISRGPYDASHSEDFLENLLHKSTDRRFKAYFRVDRTSFTRLNDLIKNHDVFISTGKRPQRPSWYQLAVFLLRYGLTHTEKAAEEASIAEGTVYLYCMRVAHAFRHIRPQFLTWPDIARRAVLKARMGEDGFPGCIGMIDGTLIPLAIKPVKDGELYFCRKKFYAVILQAVCDDTLRFLEFDLGWPGNVQDSTVFRESGIWRRKGEHFQHDEFLLADKGYPLTKFTIRPFTDSDLTNDENEAHRRRNFNFKLSHLRICIEHSFGMLKDLGDDPTLIEDYDGVDELAQMQDELEDGNRQVQDDIDNFGDVDLYRTGLFRRKALLNLMDE</sequence>
<comment type="similarity">
    <text evidence="3">Belongs to the HARBI1 family.</text>
</comment>
<dbReference type="PANTHER" id="PTHR22930:SF85">
    <property type="entry name" value="GH03217P-RELATED"/>
    <property type="match status" value="1"/>
</dbReference>
<name>A0A9Q5N7A2_SANBA</name>